<proteinExistence type="predicted"/>
<evidence type="ECO:0000313" key="1">
    <source>
        <dbReference type="EMBL" id="MDR7328705.1"/>
    </source>
</evidence>
<dbReference type="Gene3D" id="3.40.50.1000">
    <property type="entry name" value="HAD superfamily/HAD-like"/>
    <property type="match status" value="1"/>
</dbReference>
<dbReference type="PANTHER" id="PTHR43611:SF3">
    <property type="entry name" value="FLAVIN MONONUCLEOTIDE HYDROLASE 1, CHLOROPLATIC"/>
    <property type="match status" value="1"/>
</dbReference>
<dbReference type="NCBIfam" id="TIGR01509">
    <property type="entry name" value="HAD-SF-IA-v3"/>
    <property type="match status" value="1"/>
</dbReference>
<dbReference type="InterPro" id="IPR036412">
    <property type="entry name" value="HAD-like_sf"/>
</dbReference>
<dbReference type="InterPro" id="IPR023214">
    <property type="entry name" value="HAD_sf"/>
</dbReference>
<keyword evidence="2" id="KW-1185">Reference proteome</keyword>
<comment type="caution">
    <text evidence="1">The sequence shown here is derived from an EMBL/GenBank/DDBJ whole genome shotgun (WGS) entry which is preliminary data.</text>
</comment>
<accession>A0ABU1ZV13</accession>
<dbReference type="Pfam" id="PF00702">
    <property type="entry name" value="Hydrolase"/>
    <property type="match status" value="1"/>
</dbReference>
<evidence type="ECO:0000313" key="2">
    <source>
        <dbReference type="Proteomes" id="UP001180840"/>
    </source>
</evidence>
<dbReference type="EMBL" id="JAVDXZ010000001">
    <property type="protein sequence ID" value="MDR7328705.1"/>
    <property type="molecule type" value="Genomic_DNA"/>
</dbReference>
<gene>
    <name evidence="1" type="ORF">J2S39_000381</name>
</gene>
<organism evidence="1 2">
    <name type="scientific">Corynebacterium guangdongense</name>
    <dbReference type="NCBI Taxonomy" id="1783348"/>
    <lineage>
        <taxon>Bacteria</taxon>
        <taxon>Bacillati</taxon>
        <taxon>Actinomycetota</taxon>
        <taxon>Actinomycetes</taxon>
        <taxon>Mycobacteriales</taxon>
        <taxon>Corynebacteriaceae</taxon>
        <taxon>Corynebacterium</taxon>
    </lineage>
</organism>
<sequence length="137" mass="15077">MLRGLIIDYAGVLDGPEEELERWRALFAAIKAADVSIAILSNEPGGPEAERIREWEYRGIVDAVLMSGEIGVEKPEFGAFQAAADALDLDLNECVFVDDNIHYIRAGVDIGLVCFLHTAFDRTAVQLSSVYDLEGEF</sequence>
<protein>
    <submittedName>
        <fullName evidence="1">FMN phosphatase YigB (HAD superfamily)</fullName>
    </submittedName>
</protein>
<dbReference type="PANTHER" id="PTHR43611">
    <property type="entry name" value="ALPHA-D-GLUCOSE 1-PHOSPHATE PHOSPHATASE"/>
    <property type="match status" value="1"/>
</dbReference>
<reference evidence="1" key="1">
    <citation type="submission" date="2023-07" db="EMBL/GenBank/DDBJ databases">
        <title>Sequencing the genomes of 1000 actinobacteria strains.</title>
        <authorList>
            <person name="Klenk H.-P."/>
        </authorList>
    </citation>
    <scope>NUCLEOTIDE SEQUENCE</scope>
    <source>
        <strain evidence="1">DSM 107476</strain>
    </source>
</reference>
<dbReference type="Proteomes" id="UP001180840">
    <property type="component" value="Unassembled WGS sequence"/>
</dbReference>
<dbReference type="SUPFAM" id="SSF56784">
    <property type="entry name" value="HAD-like"/>
    <property type="match status" value="1"/>
</dbReference>
<dbReference type="InterPro" id="IPR006439">
    <property type="entry name" value="HAD-SF_hydro_IA"/>
</dbReference>
<name>A0ABU1ZV13_9CORY</name>